<evidence type="ECO:0000256" key="6">
    <source>
        <dbReference type="RuleBase" id="RU004057"/>
    </source>
</evidence>
<keyword evidence="2" id="KW-1003">Cell membrane</keyword>
<feature type="transmembrane region" description="Helical" evidence="7">
    <location>
        <begin position="162"/>
        <end position="188"/>
    </location>
</feature>
<dbReference type="EMBL" id="CP089984">
    <property type="protein sequence ID" value="WXB11471.1"/>
    <property type="molecule type" value="Genomic_DNA"/>
</dbReference>
<evidence type="ECO:0000256" key="3">
    <source>
        <dbReference type="ARBA" id="ARBA00022692"/>
    </source>
</evidence>
<protein>
    <submittedName>
        <fullName evidence="9">MotA/TolQ/ExbB proton channel family protein</fullName>
    </submittedName>
</protein>
<name>A0ABZ2LQP4_9BACT</name>
<keyword evidence="6" id="KW-0813">Transport</keyword>
<evidence type="ECO:0000313" key="10">
    <source>
        <dbReference type="Proteomes" id="UP001370348"/>
    </source>
</evidence>
<keyword evidence="3 7" id="KW-0812">Transmembrane</keyword>
<keyword evidence="10" id="KW-1185">Reference proteome</keyword>
<keyword evidence="5 7" id="KW-0472">Membrane</keyword>
<keyword evidence="4 7" id="KW-1133">Transmembrane helix</keyword>
<keyword evidence="6" id="KW-0653">Protein transport</keyword>
<sequence>MQSVTGSLQAAHVLAASLQPAAAPGGGGGGKAAEVASKLDPVQLVLHASIPVKAVLVVLVVFSLCCWVVIGAKFLHLRRARAESHRFLKTFDAATNFDSMAHGLSAFRGSPFARIFATGYDEMMRMTGGQRQRLGEAEGTHVETATRRAAAREVTHLESWMTLLGTIGSTAPFIGLFGTVYGIMDAFLSIGNQQNANLPVVAPKIAEALIATAIGLVAAIPSVMAYNYFARRVQELADSLEGFAADVAARAKLGGI</sequence>
<feature type="transmembrane region" description="Helical" evidence="7">
    <location>
        <begin position="208"/>
        <end position="229"/>
    </location>
</feature>
<dbReference type="Proteomes" id="UP001370348">
    <property type="component" value="Chromosome"/>
</dbReference>
<evidence type="ECO:0000313" key="9">
    <source>
        <dbReference type="EMBL" id="WXB11471.1"/>
    </source>
</evidence>
<evidence type="ECO:0000256" key="5">
    <source>
        <dbReference type="ARBA" id="ARBA00023136"/>
    </source>
</evidence>
<proteinExistence type="inferred from homology"/>
<organism evidence="9 10">
    <name type="scientific">Pendulispora albinea</name>
    <dbReference type="NCBI Taxonomy" id="2741071"/>
    <lineage>
        <taxon>Bacteria</taxon>
        <taxon>Pseudomonadati</taxon>
        <taxon>Myxococcota</taxon>
        <taxon>Myxococcia</taxon>
        <taxon>Myxococcales</taxon>
        <taxon>Sorangiineae</taxon>
        <taxon>Pendulisporaceae</taxon>
        <taxon>Pendulispora</taxon>
    </lineage>
</organism>
<feature type="transmembrane region" description="Helical" evidence="7">
    <location>
        <begin position="56"/>
        <end position="76"/>
    </location>
</feature>
<comment type="subcellular location">
    <subcellularLocation>
        <location evidence="1">Cell membrane</location>
        <topology evidence="1">Multi-pass membrane protein</topology>
    </subcellularLocation>
    <subcellularLocation>
        <location evidence="6">Membrane</location>
        <topology evidence="6">Multi-pass membrane protein</topology>
    </subcellularLocation>
</comment>
<dbReference type="RefSeq" id="WP_394821091.1">
    <property type="nucleotide sequence ID" value="NZ_CP089984.1"/>
</dbReference>
<dbReference type="Pfam" id="PF01618">
    <property type="entry name" value="MotA_ExbB"/>
    <property type="match status" value="1"/>
</dbReference>
<evidence type="ECO:0000256" key="2">
    <source>
        <dbReference type="ARBA" id="ARBA00022475"/>
    </source>
</evidence>
<gene>
    <name evidence="9" type="ORF">LZC94_26845</name>
</gene>
<reference evidence="9 10" key="1">
    <citation type="submission" date="2021-12" db="EMBL/GenBank/DDBJ databases">
        <title>Discovery of the Pendulisporaceae a myxobacterial family with distinct sporulation behavior and unique specialized metabolism.</title>
        <authorList>
            <person name="Garcia R."/>
            <person name="Popoff A."/>
            <person name="Bader C.D."/>
            <person name="Loehr J."/>
            <person name="Walesch S."/>
            <person name="Walt C."/>
            <person name="Boldt J."/>
            <person name="Bunk B."/>
            <person name="Haeckl F.J.F.P.J."/>
            <person name="Gunesch A.P."/>
            <person name="Birkelbach J."/>
            <person name="Nuebel U."/>
            <person name="Pietschmann T."/>
            <person name="Bach T."/>
            <person name="Mueller R."/>
        </authorList>
    </citation>
    <scope>NUCLEOTIDE SEQUENCE [LARGE SCALE GENOMIC DNA]</scope>
    <source>
        <strain evidence="9 10">MSr11954</strain>
    </source>
</reference>
<evidence type="ECO:0000256" key="1">
    <source>
        <dbReference type="ARBA" id="ARBA00004651"/>
    </source>
</evidence>
<feature type="domain" description="MotA/TolQ/ExbB proton channel" evidence="8">
    <location>
        <begin position="111"/>
        <end position="241"/>
    </location>
</feature>
<evidence type="ECO:0000256" key="7">
    <source>
        <dbReference type="SAM" id="Phobius"/>
    </source>
</evidence>
<accession>A0ABZ2LQP4</accession>
<comment type="similarity">
    <text evidence="6">Belongs to the exbB/tolQ family.</text>
</comment>
<evidence type="ECO:0000259" key="8">
    <source>
        <dbReference type="Pfam" id="PF01618"/>
    </source>
</evidence>
<dbReference type="PANTHER" id="PTHR30625">
    <property type="entry name" value="PROTEIN TOLQ"/>
    <property type="match status" value="1"/>
</dbReference>
<dbReference type="PANTHER" id="PTHR30625:SF3">
    <property type="entry name" value="TOL-PAL SYSTEM PROTEIN TOLQ"/>
    <property type="match status" value="1"/>
</dbReference>
<evidence type="ECO:0000256" key="4">
    <source>
        <dbReference type="ARBA" id="ARBA00022989"/>
    </source>
</evidence>
<dbReference type="InterPro" id="IPR002898">
    <property type="entry name" value="MotA_ExbB_proton_chnl"/>
</dbReference>
<dbReference type="InterPro" id="IPR050790">
    <property type="entry name" value="ExbB/TolQ_transport"/>
</dbReference>